<comment type="caution">
    <text evidence="7">The sequence shown here is derived from an EMBL/GenBank/DDBJ whole genome shotgun (WGS) entry which is preliminary data.</text>
</comment>
<keyword evidence="3 5" id="KW-0547">Nucleotide-binding</keyword>
<dbReference type="NCBIfam" id="TIGR00235">
    <property type="entry name" value="udk"/>
    <property type="match status" value="1"/>
</dbReference>
<dbReference type="GO" id="GO:0005524">
    <property type="term" value="F:ATP binding"/>
    <property type="evidence" value="ECO:0007669"/>
    <property type="project" value="UniProtKB-KW"/>
</dbReference>
<dbReference type="AlphaFoldDB" id="A0AAD3CXE0"/>
<keyword evidence="4 5" id="KW-0418">Kinase</keyword>
<dbReference type="EC" id="2.7.1.48" evidence="5"/>
<dbReference type="GO" id="GO:0004849">
    <property type="term" value="F:uridine kinase activity"/>
    <property type="evidence" value="ECO:0007669"/>
    <property type="project" value="UniProtKB-EC"/>
</dbReference>
<protein>
    <recommendedName>
        <fullName evidence="5">Uridine kinase</fullName>
        <ecNumber evidence="5">2.7.1.48</ecNumber>
    </recommendedName>
</protein>
<dbReference type="SUPFAM" id="SSF52540">
    <property type="entry name" value="P-loop containing nucleoside triphosphate hydrolases"/>
    <property type="match status" value="1"/>
</dbReference>
<reference evidence="7 8" key="1">
    <citation type="journal article" date="2021" name="Sci. Rep.">
        <title>The genome of the diatom Chaetoceros tenuissimus carries an ancient integrated fragment of an extant virus.</title>
        <authorList>
            <person name="Hongo Y."/>
            <person name="Kimura K."/>
            <person name="Takaki Y."/>
            <person name="Yoshida Y."/>
            <person name="Baba S."/>
            <person name="Kobayashi G."/>
            <person name="Nagasaki K."/>
            <person name="Hano T."/>
            <person name="Tomaru Y."/>
        </authorList>
    </citation>
    <scope>NUCLEOTIDE SEQUENCE [LARGE SCALE GENOMIC DNA]</scope>
    <source>
        <strain evidence="7 8">NIES-3715</strain>
    </source>
</reference>
<dbReference type="Proteomes" id="UP001054902">
    <property type="component" value="Unassembled WGS sequence"/>
</dbReference>
<evidence type="ECO:0000256" key="5">
    <source>
        <dbReference type="RuleBase" id="RU003825"/>
    </source>
</evidence>
<dbReference type="PANTHER" id="PTHR10285">
    <property type="entry name" value="URIDINE KINASE"/>
    <property type="match status" value="1"/>
</dbReference>
<comment type="catalytic activity">
    <reaction evidence="5">
        <text>uridine + ATP = UMP + ADP + H(+)</text>
        <dbReference type="Rhea" id="RHEA:16825"/>
        <dbReference type="ChEBI" id="CHEBI:15378"/>
        <dbReference type="ChEBI" id="CHEBI:16704"/>
        <dbReference type="ChEBI" id="CHEBI:30616"/>
        <dbReference type="ChEBI" id="CHEBI:57865"/>
        <dbReference type="ChEBI" id="CHEBI:456216"/>
        <dbReference type="EC" id="2.7.1.48"/>
    </reaction>
</comment>
<dbReference type="InterPro" id="IPR000764">
    <property type="entry name" value="Uridine_kinase-like"/>
</dbReference>
<proteinExistence type="inferred from homology"/>
<dbReference type="PRINTS" id="PR00988">
    <property type="entry name" value="URIDINKINASE"/>
</dbReference>
<name>A0AAD3CXE0_9STRA</name>
<dbReference type="InterPro" id="IPR027417">
    <property type="entry name" value="P-loop_NTPase"/>
</dbReference>
<comment type="pathway">
    <text evidence="5">Pyrimidine metabolism; CTP biosynthesis via salvage pathway; CTP from cytidine: step 1/3.</text>
</comment>
<evidence type="ECO:0000256" key="2">
    <source>
        <dbReference type="ARBA" id="ARBA00022679"/>
    </source>
</evidence>
<dbReference type="CDD" id="cd02023">
    <property type="entry name" value="UMPK"/>
    <property type="match status" value="1"/>
</dbReference>
<evidence type="ECO:0000256" key="3">
    <source>
        <dbReference type="ARBA" id="ARBA00022741"/>
    </source>
</evidence>
<organism evidence="7 8">
    <name type="scientific">Chaetoceros tenuissimus</name>
    <dbReference type="NCBI Taxonomy" id="426638"/>
    <lineage>
        <taxon>Eukaryota</taxon>
        <taxon>Sar</taxon>
        <taxon>Stramenopiles</taxon>
        <taxon>Ochrophyta</taxon>
        <taxon>Bacillariophyta</taxon>
        <taxon>Coscinodiscophyceae</taxon>
        <taxon>Chaetocerotophycidae</taxon>
        <taxon>Chaetocerotales</taxon>
        <taxon>Chaetocerotaceae</taxon>
        <taxon>Chaetoceros</taxon>
    </lineage>
</organism>
<keyword evidence="5" id="KW-0067">ATP-binding</keyword>
<comment type="similarity">
    <text evidence="5">Belongs to the uridine kinase family.</text>
</comment>
<evidence type="ECO:0000313" key="7">
    <source>
        <dbReference type="EMBL" id="GFH53936.1"/>
    </source>
</evidence>
<dbReference type="Pfam" id="PF00485">
    <property type="entry name" value="PRK"/>
    <property type="match status" value="1"/>
</dbReference>
<dbReference type="Gene3D" id="3.40.50.300">
    <property type="entry name" value="P-loop containing nucleotide triphosphate hydrolases"/>
    <property type="match status" value="1"/>
</dbReference>
<evidence type="ECO:0000256" key="1">
    <source>
        <dbReference type="ARBA" id="ARBA00004690"/>
    </source>
</evidence>
<gene>
    <name evidence="7" type="ORF">CTEN210_10412</name>
</gene>
<dbReference type="NCBIfam" id="NF004018">
    <property type="entry name" value="PRK05480.1"/>
    <property type="match status" value="1"/>
</dbReference>
<comment type="pathway">
    <text evidence="1 5">Pyrimidine metabolism; UMP biosynthesis via salvage pathway; UMP from uridine: step 1/1.</text>
</comment>
<evidence type="ECO:0000256" key="4">
    <source>
        <dbReference type="ARBA" id="ARBA00022777"/>
    </source>
</evidence>
<evidence type="ECO:0000313" key="8">
    <source>
        <dbReference type="Proteomes" id="UP001054902"/>
    </source>
</evidence>
<accession>A0AAD3CXE0</accession>
<feature type="domain" description="Phosphoribulokinase/uridine kinase" evidence="6">
    <location>
        <begin position="4"/>
        <end position="184"/>
    </location>
</feature>
<dbReference type="InterPro" id="IPR006083">
    <property type="entry name" value="PRK/URK"/>
</dbReference>
<dbReference type="EMBL" id="BLLK01000047">
    <property type="protein sequence ID" value="GFH53936.1"/>
    <property type="molecule type" value="Genomic_DNA"/>
</dbReference>
<keyword evidence="2 5" id="KW-0808">Transferase</keyword>
<evidence type="ECO:0000259" key="6">
    <source>
        <dbReference type="Pfam" id="PF00485"/>
    </source>
</evidence>
<sequence>MVTVIGIAGGSGGGKSTLSKAVADELTSDTCCVLIHDSYYKDISHLTLEERAKTNFDHPSSLDTSLLIQHVQDLKQGKTVEVPNYDFSTHMRTNVTTTVQPKPIVIVEGILIFSDPELVKELDVKVFVDADADVRLIRRLKRDMKERGRTVEQVIDQYQTTVKPMHEKFVEPSKSVADIVIMSDRYNDPKISLAVIVNHLKSISNGI</sequence>
<comment type="catalytic activity">
    <reaction evidence="5">
        <text>cytidine + ATP = CMP + ADP + H(+)</text>
        <dbReference type="Rhea" id="RHEA:24674"/>
        <dbReference type="ChEBI" id="CHEBI:15378"/>
        <dbReference type="ChEBI" id="CHEBI:17562"/>
        <dbReference type="ChEBI" id="CHEBI:30616"/>
        <dbReference type="ChEBI" id="CHEBI:60377"/>
        <dbReference type="ChEBI" id="CHEBI:456216"/>
        <dbReference type="EC" id="2.7.1.48"/>
    </reaction>
</comment>
<keyword evidence="8" id="KW-1185">Reference proteome</keyword>